<feature type="compositionally biased region" description="Basic and acidic residues" evidence="1">
    <location>
        <begin position="33"/>
        <end position="42"/>
    </location>
</feature>
<name>A0A2Z4J759_9ACTN</name>
<dbReference type="InterPro" id="IPR017517">
    <property type="entry name" value="Maleyloyr_isom"/>
</dbReference>
<dbReference type="GO" id="GO:0046872">
    <property type="term" value="F:metal ion binding"/>
    <property type="evidence" value="ECO:0007669"/>
    <property type="project" value="InterPro"/>
</dbReference>
<dbReference type="AlphaFoldDB" id="A0A2Z4J759"/>
<proteinExistence type="predicted"/>
<evidence type="ECO:0000313" key="3">
    <source>
        <dbReference type="EMBL" id="AWW41065.1"/>
    </source>
</evidence>
<reference evidence="3 4" key="1">
    <citation type="journal article" date="2019" name="Int. J. Syst. Evol. Microbiol.">
        <title>Streptomyces cadmiisoli sp. nov., a novel actinomycete isolated from cadmium-contaminated soil.</title>
        <authorList>
            <person name="Li K."/>
            <person name="Tang X."/>
            <person name="Zhao J."/>
            <person name="Guo Y."/>
            <person name="Tang Y."/>
            <person name="Gao J."/>
        </authorList>
    </citation>
    <scope>NUCLEOTIDE SEQUENCE [LARGE SCALE GENOMIC DNA]</scope>
    <source>
        <strain evidence="3 4">ZFG47</strain>
    </source>
</reference>
<dbReference type="NCBIfam" id="TIGR03083">
    <property type="entry name" value="maleylpyruvate isomerase family mycothiol-dependent enzyme"/>
    <property type="match status" value="1"/>
</dbReference>
<dbReference type="InterPro" id="IPR034660">
    <property type="entry name" value="DinB/YfiT-like"/>
</dbReference>
<keyword evidence="3" id="KW-0413">Isomerase</keyword>
<dbReference type="Gene3D" id="1.20.120.450">
    <property type="entry name" value="dinb family like domain"/>
    <property type="match status" value="1"/>
</dbReference>
<dbReference type="InterPro" id="IPR024344">
    <property type="entry name" value="MDMPI_metal-binding"/>
</dbReference>
<dbReference type="Proteomes" id="UP000249616">
    <property type="component" value="Chromosome"/>
</dbReference>
<dbReference type="SUPFAM" id="SSF109854">
    <property type="entry name" value="DinB/YfiT-like putative metalloenzymes"/>
    <property type="match status" value="1"/>
</dbReference>
<protein>
    <submittedName>
        <fullName evidence="3">Maleylpyruvate isomerase family mycothiol-dependent enzyme</fullName>
    </submittedName>
</protein>
<dbReference type="Pfam" id="PF11716">
    <property type="entry name" value="MDMPI_N"/>
    <property type="match status" value="1"/>
</dbReference>
<feature type="domain" description="Mycothiol-dependent maleylpyruvate isomerase metal-binding" evidence="2">
    <location>
        <begin position="42"/>
        <end position="177"/>
    </location>
</feature>
<keyword evidence="3" id="KW-0670">Pyruvate</keyword>
<keyword evidence="4" id="KW-1185">Reference proteome</keyword>
<feature type="region of interest" description="Disordered" evidence="1">
    <location>
        <begin position="1"/>
        <end position="42"/>
    </location>
</feature>
<evidence type="ECO:0000256" key="1">
    <source>
        <dbReference type="SAM" id="MobiDB-lite"/>
    </source>
</evidence>
<dbReference type="EMBL" id="CP030073">
    <property type="protein sequence ID" value="AWW41065.1"/>
    <property type="molecule type" value="Genomic_DNA"/>
</dbReference>
<dbReference type="KEGG" id="scad:DN051_33955"/>
<evidence type="ECO:0000259" key="2">
    <source>
        <dbReference type="Pfam" id="PF11716"/>
    </source>
</evidence>
<sequence length="281" mass="29839">MCHRGGRGGTGAAGVGRSAQGRRLGRNGGDAVTPERPEAADLADEQRDFAALLATLGEPDWRRPSAAPGWTVADQVAHLADTEEVAADTLAGGPRAFAEAVSAYATAEDFTAAGCRRGEGLPPGELTAWWDRAATRTRRLLAERAPEDRVAWGFGMPSKTFATARLMEHWAHGLDIRDALDLPVEEPARLRGIAALGHATLRYALARARVQPPQGRTLRLELTARDGTGLSIGPPDASDVLNGSLLDWCRAATRRVRGAPLALQADGPLAELALLHARAYL</sequence>
<accession>A0A2Z4J759</accession>
<dbReference type="GO" id="GO:0016853">
    <property type="term" value="F:isomerase activity"/>
    <property type="evidence" value="ECO:0007669"/>
    <property type="project" value="UniProtKB-KW"/>
</dbReference>
<evidence type="ECO:0000313" key="4">
    <source>
        <dbReference type="Proteomes" id="UP000249616"/>
    </source>
</evidence>
<gene>
    <name evidence="3" type="ORF">DN051_33955</name>
</gene>
<organism evidence="3 4">
    <name type="scientific">Streptomyces cadmiisoli</name>
    <dbReference type="NCBI Taxonomy" id="2184053"/>
    <lineage>
        <taxon>Bacteria</taxon>
        <taxon>Bacillati</taxon>
        <taxon>Actinomycetota</taxon>
        <taxon>Actinomycetes</taxon>
        <taxon>Kitasatosporales</taxon>
        <taxon>Streptomycetaceae</taxon>
        <taxon>Streptomyces</taxon>
        <taxon>Streptomyces aurantiacus group</taxon>
    </lineage>
</organism>